<dbReference type="EMBL" id="PGWZ01000682">
    <property type="protein sequence ID" value="PPJ68636.1"/>
    <property type="molecule type" value="Genomic_DNA"/>
</dbReference>
<dbReference type="GO" id="GO:0051539">
    <property type="term" value="F:4 iron, 4 sulfur cluster binding"/>
    <property type="evidence" value="ECO:0007669"/>
    <property type="project" value="UniProtKB-KW"/>
</dbReference>
<evidence type="ECO:0000256" key="4">
    <source>
        <dbReference type="ARBA" id="ARBA00022723"/>
    </source>
</evidence>
<dbReference type="SUPFAM" id="SSF56014">
    <property type="entry name" value="Nitrite and sulphite reductase 4Fe-4S domain-like"/>
    <property type="match status" value="1"/>
</dbReference>
<evidence type="ECO:0000259" key="8">
    <source>
        <dbReference type="Pfam" id="PF01077"/>
    </source>
</evidence>
<name>A0A7Z1S9S8_STAAU</name>
<organism evidence="10 11">
    <name type="scientific">Staphylococcus aureus</name>
    <dbReference type="NCBI Taxonomy" id="1280"/>
    <lineage>
        <taxon>Bacteria</taxon>
        <taxon>Bacillati</taxon>
        <taxon>Bacillota</taxon>
        <taxon>Bacilli</taxon>
        <taxon>Bacillales</taxon>
        <taxon>Staphylococcaceae</taxon>
        <taxon>Staphylococcus</taxon>
    </lineage>
</organism>
<dbReference type="GO" id="GO:0009337">
    <property type="term" value="C:sulfite reductase complex (NADPH)"/>
    <property type="evidence" value="ECO:0007669"/>
    <property type="project" value="TreeGrafter"/>
</dbReference>
<feature type="non-terminal residue" evidence="10">
    <location>
        <position position="188"/>
    </location>
</feature>
<evidence type="ECO:0000256" key="2">
    <source>
        <dbReference type="ARBA" id="ARBA00001966"/>
    </source>
</evidence>
<dbReference type="SUPFAM" id="SSF55124">
    <property type="entry name" value="Nitrite/Sulfite reductase N-terminal domain-like"/>
    <property type="match status" value="1"/>
</dbReference>
<gene>
    <name evidence="10" type="ORF">CV021_16850</name>
</gene>
<dbReference type="PANTHER" id="PTHR11493">
    <property type="entry name" value="SULFITE REDUCTASE [NADPH] SUBUNIT BETA-RELATED"/>
    <property type="match status" value="1"/>
</dbReference>
<feature type="domain" description="Nitrite/Sulfite reductase ferredoxin-like" evidence="9">
    <location>
        <begin position="2"/>
        <end position="39"/>
    </location>
</feature>
<keyword evidence="5" id="KW-0560">Oxidoreductase</keyword>
<evidence type="ECO:0000259" key="9">
    <source>
        <dbReference type="Pfam" id="PF03460"/>
    </source>
</evidence>
<dbReference type="GO" id="GO:0050311">
    <property type="term" value="F:sulfite reductase (ferredoxin) activity"/>
    <property type="evidence" value="ECO:0007669"/>
    <property type="project" value="TreeGrafter"/>
</dbReference>
<protein>
    <submittedName>
        <fullName evidence="10">Sulfite reductase</fullName>
    </submittedName>
</protein>
<proteinExistence type="predicted"/>
<evidence type="ECO:0000256" key="7">
    <source>
        <dbReference type="ARBA" id="ARBA00023014"/>
    </source>
</evidence>
<feature type="domain" description="Nitrite/sulphite reductase 4Fe-4S" evidence="8">
    <location>
        <begin position="78"/>
        <end position="187"/>
    </location>
</feature>
<keyword evidence="6" id="KW-0408">Iron</keyword>
<dbReference type="PANTHER" id="PTHR11493:SF47">
    <property type="entry name" value="SULFITE REDUCTASE [NADPH] SUBUNIT BETA"/>
    <property type="match status" value="1"/>
</dbReference>
<dbReference type="InterPro" id="IPR036136">
    <property type="entry name" value="Nit/Sulf_reduc_fer-like_dom_sf"/>
</dbReference>
<evidence type="ECO:0000313" key="11">
    <source>
        <dbReference type="Proteomes" id="UP000238775"/>
    </source>
</evidence>
<comment type="cofactor">
    <cofactor evidence="1">
        <name>siroheme</name>
        <dbReference type="ChEBI" id="CHEBI:60052"/>
    </cofactor>
</comment>
<comment type="cofactor">
    <cofactor evidence="2">
        <name>[4Fe-4S] cluster</name>
        <dbReference type="ChEBI" id="CHEBI:49883"/>
    </cofactor>
</comment>
<dbReference type="InterPro" id="IPR045854">
    <property type="entry name" value="NO2/SO3_Rdtase_4Fe4S_sf"/>
</dbReference>
<dbReference type="Proteomes" id="UP000238775">
    <property type="component" value="Unassembled WGS sequence"/>
</dbReference>
<sequence length="188" mass="21113">AMDDISNQYANHTIKLTTRQAFQFHGILKRNLKQSMKNINHAVLDSIAACGDVNRNTMCNPNPYQSQVHKEINDYATRISNHLLPRTNAYHEIWLDGEKVLDSSEEKEPIYGNTYLPRKFKIGIAVPPSNDIDVYSQDIGLIAIVEQDELIGFNVTIGGGMGMTHGITETYPQLGRLIGFIPKEKVVD</sequence>
<comment type="caution">
    <text evidence="10">The sequence shown here is derived from an EMBL/GenBank/DDBJ whole genome shotgun (WGS) entry which is preliminary data.</text>
</comment>
<dbReference type="GO" id="GO:0020037">
    <property type="term" value="F:heme binding"/>
    <property type="evidence" value="ECO:0007669"/>
    <property type="project" value="InterPro"/>
</dbReference>
<dbReference type="Gene3D" id="3.30.413.10">
    <property type="entry name" value="Sulfite Reductase Hemoprotein, domain 1"/>
    <property type="match status" value="1"/>
</dbReference>
<dbReference type="GO" id="GO:0046872">
    <property type="term" value="F:metal ion binding"/>
    <property type="evidence" value="ECO:0007669"/>
    <property type="project" value="UniProtKB-KW"/>
</dbReference>
<dbReference type="GO" id="GO:0016002">
    <property type="term" value="F:sulfite reductase activity"/>
    <property type="evidence" value="ECO:0007669"/>
    <property type="project" value="TreeGrafter"/>
</dbReference>
<dbReference type="InterPro" id="IPR005117">
    <property type="entry name" value="NiRdtase/SiRdtase_haem-b_fer"/>
</dbReference>
<keyword evidence="7" id="KW-0411">Iron-sulfur</keyword>
<keyword evidence="4" id="KW-0479">Metal-binding</keyword>
<accession>A0A7Z1S9S8</accession>
<evidence type="ECO:0000313" key="10">
    <source>
        <dbReference type="EMBL" id="PPJ68636.1"/>
    </source>
</evidence>
<dbReference type="Pfam" id="PF03460">
    <property type="entry name" value="NIR_SIR_ferr"/>
    <property type="match status" value="1"/>
</dbReference>
<dbReference type="InterPro" id="IPR045169">
    <property type="entry name" value="NO2/SO3_Rdtase_4Fe4S_prot"/>
</dbReference>
<dbReference type="InterPro" id="IPR006067">
    <property type="entry name" value="NO2/SO3_Rdtase_4Fe4S_dom"/>
</dbReference>
<feature type="non-terminal residue" evidence="10">
    <location>
        <position position="1"/>
    </location>
</feature>
<keyword evidence="3" id="KW-0004">4Fe-4S</keyword>
<evidence type="ECO:0000256" key="3">
    <source>
        <dbReference type="ARBA" id="ARBA00022485"/>
    </source>
</evidence>
<reference evidence="10 11" key="1">
    <citation type="submission" date="2017-11" db="EMBL/GenBank/DDBJ databases">
        <authorList>
            <person name="Founou R.C."/>
            <person name="Founou L."/>
            <person name="Allam M."/>
            <person name="Ismail A."/>
            <person name="Essack S.Y."/>
        </authorList>
    </citation>
    <scope>NUCLEOTIDE SEQUENCE [LARGE SCALE GENOMIC DNA]</scope>
    <source>
        <strain evidence="10 11">G703N2B1</strain>
    </source>
</reference>
<dbReference type="AlphaFoldDB" id="A0A7Z1S9S8"/>
<evidence type="ECO:0000256" key="5">
    <source>
        <dbReference type="ARBA" id="ARBA00023002"/>
    </source>
</evidence>
<evidence type="ECO:0000256" key="6">
    <source>
        <dbReference type="ARBA" id="ARBA00023004"/>
    </source>
</evidence>
<evidence type="ECO:0000256" key="1">
    <source>
        <dbReference type="ARBA" id="ARBA00001929"/>
    </source>
</evidence>
<dbReference type="Pfam" id="PF01077">
    <property type="entry name" value="NIR_SIR"/>
    <property type="match status" value="1"/>
</dbReference>
<dbReference type="GO" id="GO:0000103">
    <property type="term" value="P:sulfate assimilation"/>
    <property type="evidence" value="ECO:0007669"/>
    <property type="project" value="TreeGrafter"/>
</dbReference>